<dbReference type="AlphaFoldDB" id="A0A5B6WRV0"/>
<reference evidence="2" key="1">
    <citation type="journal article" date="2019" name="Plant Biotechnol. J.">
        <title>Genome sequencing of the Australian wild diploid species Gossypium australe highlights disease resistance and delayed gland morphogenesis.</title>
        <authorList>
            <person name="Cai Y."/>
            <person name="Cai X."/>
            <person name="Wang Q."/>
            <person name="Wang P."/>
            <person name="Zhang Y."/>
            <person name="Cai C."/>
            <person name="Xu Y."/>
            <person name="Wang K."/>
            <person name="Zhou Z."/>
            <person name="Wang C."/>
            <person name="Geng S."/>
            <person name="Li B."/>
            <person name="Dong Q."/>
            <person name="Hou Y."/>
            <person name="Wang H."/>
            <person name="Ai P."/>
            <person name="Liu Z."/>
            <person name="Yi F."/>
            <person name="Sun M."/>
            <person name="An G."/>
            <person name="Cheng J."/>
            <person name="Zhang Y."/>
            <person name="Shi Q."/>
            <person name="Xie Y."/>
            <person name="Shi X."/>
            <person name="Chang Y."/>
            <person name="Huang F."/>
            <person name="Chen Y."/>
            <person name="Hong S."/>
            <person name="Mi L."/>
            <person name="Sun Q."/>
            <person name="Zhang L."/>
            <person name="Zhou B."/>
            <person name="Peng R."/>
            <person name="Zhang X."/>
            <person name="Liu F."/>
        </authorList>
    </citation>
    <scope>NUCLEOTIDE SEQUENCE [LARGE SCALE GENOMIC DNA]</scope>
    <source>
        <strain evidence="2">cv. PA1801</strain>
    </source>
</reference>
<keyword evidence="2" id="KW-1185">Reference proteome</keyword>
<accession>A0A5B6WRV0</accession>
<dbReference type="Proteomes" id="UP000325315">
    <property type="component" value="Unassembled WGS sequence"/>
</dbReference>
<proteinExistence type="predicted"/>
<evidence type="ECO:0000313" key="1">
    <source>
        <dbReference type="EMBL" id="KAA3483645.1"/>
    </source>
</evidence>
<organism evidence="1 2">
    <name type="scientific">Gossypium australe</name>
    <dbReference type="NCBI Taxonomy" id="47621"/>
    <lineage>
        <taxon>Eukaryota</taxon>
        <taxon>Viridiplantae</taxon>
        <taxon>Streptophyta</taxon>
        <taxon>Embryophyta</taxon>
        <taxon>Tracheophyta</taxon>
        <taxon>Spermatophyta</taxon>
        <taxon>Magnoliopsida</taxon>
        <taxon>eudicotyledons</taxon>
        <taxon>Gunneridae</taxon>
        <taxon>Pentapetalae</taxon>
        <taxon>rosids</taxon>
        <taxon>malvids</taxon>
        <taxon>Malvales</taxon>
        <taxon>Malvaceae</taxon>
        <taxon>Malvoideae</taxon>
        <taxon>Gossypium</taxon>
    </lineage>
</organism>
<gene>
    <name evidence="1" type="ORF">EPI10_005796</name>
</gene>
<comment type="caution">
    <text evidence="1">The sequence shown here is derived from an EMBL/GenBank/DDBJ whole genome shotgun (WGS) entry which is preliminary data.</text>
</comment>
<dbReference type="OrthoDB" id="1713899at2759"/>
<protein>
    <submittedName>
        <fullName evidence="1">Uncharacterized protein</fullName>
    </submittedName>
</protein>
<name>A0A5B6WRV0_9ROSI</name>
<dbReference type="EMBL" id="SMMG02000002">
    <property type="protein sequence ID" value="KAA3483645.1"/>
    <property type="molecule type" value="Genomic_DNA"/>
</dbReference>
<evidence type="ECO:0000313" key="2">
    <source>
        <dbReference type="Proteomes" id="UP000325315"/>
    </source>
</evidence>
<sequence length="69" mass="7794">MVRSLEVTQIYPHEAVDVKDMKTGVTFKVNGQCLKHYWGAHVNQDKRADMYLCFLDGSKGVGLSTFEVT</sequence>